<organism evidence="1">
    <name type="scientific">Puccinia triticina (isolate 1-1 / race 1 (BBBD))</name>
    <name type="common">Brown leaf rust fungus</name>
    <dbReference type="NCBI Taxonomy" id="630390"/>
    <lineage>
        <taxon>Eukaryota</taxon>
        <taxon>Fungi</taxon>
        <taxon>Dikarya</taxon>
        <taxon>Basidiomycota</taxon>
        <taxon>Pucciniomycotina</taxon>
        <taxon>Pucciniomycetes</taxon>
        <taxon>Pucciniales</taxon>
        <taxon>Pucciniaceae</taxon>
        <taxon>Puccinia</taxon>
    </lineage>
</organism>
<dbReference type="Proteomes" id="UP000005240">
    <property type="component" value="Unassembled WGS sequence"/>
</dbReference>
<reference evidence="2" key="4">
    <citation type="submission" date="2025-05" db="UniProtKB">
        <authorList>
            <consortium name="EnsemblFungi"/>
        </authorList>
    </citation>
    <scope>IDENTIFICATION</scope>
    <source>
        <strain evidence="2">isolate 1-1 / race 1 (BBBD)</strain>
    </source>
</reference>
<name>A0A180GZ94_PUCT1</name>
<gene>
    <name evidence="1" type="ORF">PTTG_25924</name>
</gene>
<dbReference type="EMBL" id="ADAS02000011">
    <property type="protein sequence ID" value="OAV97679.1"/>
    <property type="molecule type" value="Genomic_DNA"/>
</dbReference>
<accession>A0A180GZ94</accession>
<reference evidence="2 3" key="3">
    <citation type="journal article" date="2017" name="G3 (Bethesda)">
        <title>Comparative analysis highlights variable genome content of wheat rusts and divergence of the mating loci.</title>
        <authorList>
            <person name="Cuomo C.A."/>
            <person name="Bakkeren G."/>
            <person name="Khalil H.B."/>
            <person name="Panwar V."/>
            <person name="Joly D."/>
            <person name="Linning R."/>
            <person name="Sakthikumar S."/>
            <person name="Song X."/>
            <person name="Adiconis X."/>
            <person name="Fan L."/>
            <person name="Goldberg J.M."/>
            <person name="Levin J.Z."/>
            <person name="Young S."/>
            <person name="Zeng Q."/>
            <person name="Anikster Y."/>
            <person name="Bruce M."/>
            <person name="Wang M."/>
            <person name="Yin C."/>
            <person name="McCallum B."/>
            <person name="Szabo L.J."/>
            <person name="Hulbert S."/>
            <person name="Chen X."/>
            <person name="Fellers J.P."/>
        </authorList>
    </citation>
    <scope>NUCLEOTIDE SEQUENCE</scope>
    <source>
        <strain evidence="2">isolate 1-1 / race 1 (BBBD)</strain>
        <strain evidence="3">Isolate 1-1 / race 1 (BBBD)</strain>
    </source>
</reference>
<evidence type="ECO:0000313" key="1">
    <source>
        <dbReference type="EMBL" id="OAV97679.1"/>
    </source>
</evidence>
<keyword evidence="3" id="KW-1185">Reference proteome</keyword>
<evidence type="ECO:0000313" key="2">
    <source>
        <dbReference type="EnsemblFungi" id="PTTG_25924-t43_1-p1"/>
    </source>
</evidence>
<protein>
    <submittedName>
        <fullName evidence="1 2">Uncharacterized protein</fullName>
    </submittedName>
</protein>
<reference evidence="1" key="2">
    <citation type="submission" date="2016-05" db="EMBL/GenBank/DDBJ databases">
        <title>Comparative analysis highlights variable genome content of wheat rusts and divergence of the mating loci.</title>
        <authorList>
            <person name="Cuomo C.A."/>
            <person name="Bakkeren G."/>
            <person name="Szabo L."/>
            <person name="Khalil H."/>
            <person name="Joly D."/>
            <person name="Goldberg J."/>
            <person name="Young S."/>
            <person name="Zeng Q."/>
            <person name="Fellers J."/>
        </authorList>
    </citation>
    <scope>NUCLEOTIDE SEQUENCE [LARGE SCALE GENOMIC DNA]</scope>
    <source>
        <strain evidence="1">1-1 BBBD Race 1</strain>
    </source>
</reference>
<dbReference type="AlphaFoldDB" id="A0A180GZ94"/>
<dbReference type="VEuPathDB" id="FungiDB:PTTG_25924"/>
<sequence>MLHSTQTRLPLPPLLPLDDLLNNLQASARNPIHPPYSVHCPLSFLFLTNLAQANKITLEIKYDLFLCNEFLKLAAPEKVPAQWPREPTFMDVGRELSRYIQFREKVLRHLDLTRDNFKLGEEGGHGEAFAAYSFGQKPLPPTLLRARPPPTKLYSLDLNRSHRFRVRLLAVAAKTEALFGTNIISGIFHKYFTIILVKCRWRLANQYIQNMK</sequence>
<dbReference type="EnsemblFungi" id="PTTG_25924-t43_1">
    <property type="protein sequence ID" value="PTTG_25924-t43_1-p1"/>
    <property type="gene ID" value="PTTG_25924"/>
</dbReference>
<evidence type="ECO:0000313" key="3">
    <source>
        <dbReference type="Proteomes" id="UP000005240"/>
    </source>
</evidence>
<reference evidence="1" key="1">
    <citation type="submission" date="2009-11" db="EMBL/GenBank/DDBJ databases">
        <authorList>
            <consortium name="The Broad Institute Genome Sequencing Platform"/>
            <person name="Ward D."/>
            <person name="Feldgarden M."/>
            <person name="Earl A."/>
            <person name="Young S.K."/>
            <person name="Zeng Q."/>
            <person name="Koehrsen M."/>
            <person name="Alvarado L."/>
            <person name="Berlin A."/>
            <person name="Bochicchio J."/>
            <person name="Borenstein D."/>
            <person name="Chapman S.B."/>
            <person name="Chen Z."/>
            <person name="Engels R."/>
            <person name="Freedman E."/>
            <person name="Gellesch M."/>
            <person name="Goldberg J."/>
            <person name="Griggs A."/>
            <person name="Gujja S."/>
            <person name="Heilman E."/>
            <person name="Heiman D."/>
            <person name="Hepburn T."/>
            <person name="Howarth C."/>
            <person name="Jen D."/>
            <person name="Larson L."/>
            <person name="Lewis B."/>
            <person name="Mehta T."/>
            <person name="Park D."/>
            <person name="Pearson M."/>
            <person name="Roberts A."/>
            <person name="Saif S."/>
            <person name="Shea T."/>
            <person name="Shenoy N."/>
            <person name="Sisk P."/>
            <person name="Stolte C."/>
            <person name="Sykes S."/>
            <person name="Thomson T."/>
            <person name="Walk T."/>
            <person name="White J."/>
            <person name="Yandava C."/>
            <person name="Izard J."/>
            <person name="Baranova O.V."/>
            <person name="Blanton J.M."/>
            <person name="Tanner A.C."/>
            <person name="Dewhirst F.E."/>
            <person name="Haas B."/>
            <person name="Nusbaum C."/>
            <person name="Birren B."/>
        </authorList>
    </citation>
    <scope>NUCLEOTIDE SEQUENCE [LARGE SCALE GENOMIC DNA]</scope>
    <source>
        <strain evidence="1">1-1 BBBD Race 1</strain>
    </source>
</reference>
<proteinExistence type="predicted"/>